<feature type="region of interest" description="Disordered" evidence="1">
    <location>
        <begin position="19"/>
        <end position="76"/>
    </location>
</feature>
<sequence>MGISLAQMAKCPDHLYSYSNNRNSVRRGGETKCPDHVYPYSKNRNSSNPLLPNNSPLFPQPNSRASPSRPPGGILS</sequence>
<protein>
    <submittedName>
        <fullName evidence="2">Uncharacterized protein</fullName>
    </submittedName>
</protein>
<feature type="compositionally biased region" description="Low complexity" evidence="1">
    <location>
        <begin position="41"/>
        <end position="63"/>
    </location>
</feature>
<organism evidence="2 4">
    <name type="scientific">Cryptomeria japonica</name>
    <name type="common">Japanese cedar</name>
    <name type="synonym">Cupressus japonica</name>
    <dbReference type="NCBI Taxonomy" id="3369"/>
    <lineage>
        <taxon>Eukaryota</taxon>
        <taxon>Viridiplantae</taxon>
        <taxon>Streptophyta</taxon>
        <taxon>Embryophyta</taxon>
        <taxon>Tracheophyta</taxon>
        <taxon>Spermatophyta</taxon>
        <taxon>Pinopsida</taxon>
        <taxon>Pinidae</taxon>
        <taxon>Conifers II</taxon>
        <taxon>Cupressales</taxon>
        <taxon>Cupressaceae</taxon>
        <taxon>Cryptomeria</taxon>
    </lineage>
</organism>
<evidence type="ECO:0000313" key="4">
    <source>
        <dbReference type="Proteomes" id="UP001234787"/>
    </source>
</evidence>
<evidence type="ECO:0000313" key="3">
    <source>
        <dbReference type="EMBL" id="GLJ58879.1"/>
    </source>
</evidence>
<dbReference type="EMBL" id="BSEH01000411">
    <property type="protein sequence ID" value="GLJ58530.1"/>
    <property type="molecule type" value="Genomic_DNA"/>
</dbReference>
<evidence type="ECO:0000256" key="1">
    <source>
        <dbReference type="SAM" id="MobiDB-lite"/>
    </source>
</evidence>
<proteinExistence type="predicted"/>
<gene>
    <name evidence="2" type="ORF">SUGI_1455730</name>
    <name evidence="3" type="ORF">SUGI_1481780</name>
</gene>
<dbReference type="EMBL" id="BSEH01000581">
    <property type="protein sequence ID" value="GLJ58879.1"/>
    <property type="molecule type" value="Genomic_DNA"/>
</dbReference>
<accession>A0AAD3NTG3</accession>
<dbReference type="Proteomes" id="UP001234787">
    <property type="component" value="Unassembled WGS sequence"/>
</dbReference>
<reference evidence="2" key="1">
    <citation type="submission" date="2022-12" db="EMBL/GenBank/DDBJ databases">
        <title>Chromosome-Level Genome Assembly of Japanese Cedar (Cryptomeriajaponica D. Don).</title>
        <authorList>
            <person name="Fujino T."/>
            <person name="Yamaguchi K."/>
            <person name="Yokoyama T."/>
            <person name="Hamanaka T."/>
            <person name="Harazono Y."/>
            <person name="Kamada H."/>
            <person name="Kobayashi W."/>
            <person name="Ujino-Ihara T."/>
            <person name="Uchiyama K."/>
            <person name="Matsumoto A."/>
            <person name="Izuno A."/>
            <person name="Tsumura Y."/>
            <person name="Toyoda A."/>
            <person name="Shigenobu S."/>
            <person name="Moriguchi Y."/>
            <person name="Ueno S."/>
            <person name="Kasahara M."/>
        </authorList>
    </citation>
    <scope>NUCLEOTIDE SEQUENCE</scope>
</reference>
<keyword evidence="4" id="KW-1185">Reference proteome</keyword>
<comment type="caution">
    <text evidence="2">The sequence shown here is derived from an EMBL/GenBank/DDBJ whole genome shotgun (WGS) entry which is preliminary data.</text>
</comment>
<name>A0AAD3NTG3_CRYJA</name>
<evidence type="ECO:0000313" key="2">
    <source>
        <dbReference type="EMBL" id="GLJ58530.1"/>
    </source>
</evidence>
<dbReference type="AlphaFoldDB" id="A0AAD3NTG3"/>